<evidence type="ECO:0000313" key="2">
    <source>
        <dbReference type="Proteomes" id="UP000184184"/>
    </source>
</evidence>
<keyword evidence="2" id="KW-1185">Reference proteome</keyword>
<dbReference type="AlphaFoldDB" id="A0A1M7Q1R4"/>
<dbReference type="OrthoDB" id="9907770at2"/>
<name>A0A1M7Q1R4_9BACI</name>
<sequence length="150" mass="17236">MEGSVTISKEFVVLFFIVFLVSCSSSNYLTDEEENEKSVRMKDFNIEIIDGQKNQNYLILLTTRGKHIGNKAVLPQTEMAIINKNKETVVSLNTNTNYEINVFKTNVETMDEYLNKENQQNVIGEKLKSLNYTPAKDEKSIEIRLTEDTE</sequence>
<dbReference type="EMBL" id="FRCZ01000005">
    <property type="protein sequence ID" value="SHN24142.1"/>
    <property type="molecule type" value="Genomic_DNA"/>
</dbReference>
<organism evidence="1 2">
    <name type="scientific">Gracilibacillus kekensis</name>
    <dbReference type="NCBI Taxonomy" id="1027249"/>
    <lineage>
        <taxon>Bacteria</taxon>
        <taxon>Bacillati</taxon>
        <taxon>Bacillota</taxon>
        <taxon>Bacilli</taxon>
        <taxon>Bacillales</taxon>
        <taxon>Bacillaceae</taxon>
        <taxon>Gracilibacillus</taxon>
    </lineage>
</organism>
<dbReference type="RefSeq" id="WP_073202417.1">
    <property type="nucleotide sequence ID" value="NZ_FRCZ01000005.1"/>
</dbReference>
<reference evidence="1 2" key="1">
    <citation type="submission" date="2016-11" db="EMBL/GenBank/DDBJ databases">
        <authorList>
            <person name="Jaros S."/>
            <person name="Januszkiewicz K."/>
            <person name="Wedrychowicz H."/>
        </authorList>
    </citation>
    <scope>NUCLEOTIDE SEQUENCE [LARGE SCALE GENOMIC DNA]</scope>
    <source>
        <strain evidence="1 2">CGMCC 1.10681</strain>
    </source>
</reference>
<protein>
    <submittedName>
        <fullName evidence="1">Uncharacterized protein</fullName>
    </submittedName>
</protein>
<evidence type="ECO:0000313" key="1">
    <source>
        <dbReference type="EMBL" id="SHN24142.1"/>
    </source>
</evidence>
<gene>
    <name evidence="1" type="ORF">SAMN05216179_2742</name>
</gene>
<proteinExistence type="predicted"/>
<accession>A0A1M7Q1R4</accession>
<dbReference type="Proteomes" id="UP000184184">
    <property type="component" value="Unassembled WGS sequence"/>
</dbReference>